<accession>A0AAD3HNT9</accession>
<gene>
    <name evidence="1" type="ORF">Agub_g9241</name>
</gene>
<evidence type="ECO:0000313" key="2">
    <source>
        <dbReference type="Proteomes" id="UP001054857"/>
    </source>
</evidence>
<dbReference type="Proteomes" id="UP001054857">
    <property type="component" value="Unassembled WGS sequence"/>
</dbReference>
<keyword evidence="2" id="KW-1185">Reference proteome</keyword>
<sequence>MKAVPSPSPAWHLTAPAPAAWTVGHVGHLPSTPAAAAPCGAAAAGVTGPPRRLNMSLFSSSAASMSSNVCKHKTDQTSTCSNVAARKGSREKARSQEREKVLGITLDSGAGGRYAQLQGPSEYGTVAWYR</sequence>
<organism evidence="1 2">
    <name type="scientific">Astrephomene gubernaculifera</name>
    <dbReference type="NCBI Taxonomy" id="47775"/>
    <lineage>
        <taxon>Eukaryota</taxon>
        <taxon>Viridiplantae</taxon>
        <taxon>Chlorophyta</taxon>
        <taxon>core chlorophytes</taxon>
        <taxon>Chlorophyceae</taxon>
        <taxon>CS clade</taxon>
        <taxon>Chlamydomonadales</taxon>
        <taxon>Astrephomenaceae</taxon>
        <taxon>Astrephomene</taxon>
    </lineage>
</organism>
<dbReference type="AlphaFoldDB" id="A0AAD3HNT9"/>
<evidence type="ECO:0000313" key="1">
    <source>
        <dbReference type="EMBL" id="GFR47523.1"/>
    </source>
</evidence>
<proteinExistence type="predicted"/>
<name>A0AAD3HNT9_9CHLO</name>
<comment type="caution">
    <text evidence="1">The sequence shown here is derived from an EMBL/GenBank/DDBJ whole genome shotgun (WGS) entry which is preliminary data.</text>
</comment>
<dbReference type="EMBL" id="BMAR01000018">
    <property type="protein sequence ID" value="GFR47523.1"/>
    <property type="molecule type" value="Genomic_DNA"/>
</dbReference>
<protein>
    <submittedName>
        <fullName evidence="1">Uncharacterized protein</fullName>
    </submittedName>
</protein>
<reference evidence="1 2" key="1">
    <citation type="journal article" date="2021" name="Sci. Rep.">
        <title>Genome sequencing of the multicellular alga Astrephomene provides insights into convergent evolution of germ-soma differentiation.</title>
        <authorList>
            <person name="Yamashita S."/>
            <person name="Yamamoto K."/>
            <person name="Matsuzaki R."/>
            <person name="Suzuki S."/>
            <person name="Yamaguchi H."/>
            <person name="Hirooka S."/>
            <person name="Minakuchi Y."/>
            <person name="Miyagishima S."/>
            <person name="Kawachi M."/>
            <person name="Toyoda A."/>
            <person name="Nozaki H."/>
        </authorList>
    </citation>
    <scope>NUCLEOTIDE SEQUENCE [LARGE SCALE GENOMIC DNA]</scope>
    <source>
        <strain evidence="1 2">NIES-4017</strain>
    </source>
</reference>